<dbReference type="OrthoDB" id="4062651at2759"/>
<keyword evidence="4 9" id="KW-0547">Nucleotide-binding</keyword>
<dbReference type="InterPro" id="IPR011009">
    <property type="entry name" value="Kinase-like_dom_sf"/>
</dbReference>
<reference evidence="12 13" key="1">
    <citation type="journal article" date="2019" name="Sci. Rep.">
        <title>A high-quality genome of Eragrostis curvula grass provides insights into Poaceae evolution and supports new strategies to enhance forage quality.</title>
        <authorList>
            <person name="Carballo J."/>
            <person name="Santos B.A.C.M."/>
            <person name="Zappacosta D."/>
            <person name="Garbus I."/>
            <person name="Selva J.P."/>
            <person name="Gallo C.A."/>
            <person name="Diaz A."/>
            <person name="Albertini E."/>
            <person name="Caccamo M."/>
            <person name="Echenique V."/>
        </authorList>
    </citation>
    <scope>NUCLEOTIDE SEQUENCE [LARGE SCALE GENOMIC DNA]</scope>
    <source>
        <strain evidence="13">cv. Victoria</strain>
        <tissue evidence="12">Leaf</tissue>
    </source>
</reference>
<dbReference type="Gramene" id="TVU41452">
    <property type="protein sequence ID" value="TVU41452"/>
    <property type="gene ID" value="EJB05_14969"/>
</dbReference>
<dbReference type="GO" id="GO:0005886">
    <property type="term" value="C:plasma membrane"/>
    <property type="evidence" value="ECO:0007669"/>
    <property type="project" value="TreeGrafter"/>
</dbReference>
<organism evidence="12 13">
    <name type="scientific">Eragrostis curvula</name>
    <name type="common">weeping love grass</name>
    <dbReference type="NCBI Taxonomy" id="38414"/>
    <lineage>
        <taxon>Eukaryota</taxon>
        <taxon>Viridiplantae</taxon>
        <taxon>Streptophyta</taxon>
        <taxon>Embryophyta</taxon>
        <taxon>Tracheophyta</taxon>
        <taxon>Spermatophyta</taxon>
        <taxon>Magnoliopsida</taxon>
        <taxon>Liliopsida</taxon>
        <taxon>Poales</taxon>
        <taxon>Poaceae</taxon>
        <taxon>PACMAD clade</taxon>
        <taxon>Chloridoideae</taxon>
        <taxon>Eragrostideae</taxon>
        <taxon>Eragrostidinae</taxon>
        <taxon>Eragrostis</taxon>
    </lineage>
</organism>
<feature type="binding site" evidence="9">
    <location>
        <position position="167"/>
    </location>
    <ligand>
        <name>ATP</name>
        <dbReference type="ChEBI" id="CHEBI:30616"/>
    </ligand>
</feature>
<name>A0A5J9VYC5_9POAL</name>
<evidence type="ECO:0000256" key="3">
    <source>
        <dbReference type="ARBA" id="ARBA00022679"/>
    </source>
</evidence>
<dbReference type="Proteomes" id="UP000324897">
    <property type="component" value="Chromosome 4"/>
</dbReference>
<dbReference type="PANTHER" id="PTHR27002:SF1058">
    <property type="entry name" value="OS01G0568800 PROTEIN"/>
    <property type="match status" value="1"/>
</dbReference>
<evidence type="ECO:0000256" key="8">
    <source>
        <dbReference type="ARBA" id="ARBA00048679"/>
    </source>
</evidence>
<keyword evidence="6 9" id="KW-0067">ATP-binding</keyword>
<dbReference type="GO" id="GO:0005524">
    <property type="term" value="F:ATP binding"/>
    <property type="evidence" value="ECO:0007669"/>
    <property type="project" value="UniProtKB-UniRule"/>
</dbReference>
<feature type="domain" description="Protein kinase" evidence="11">
    <location>
        <begin position="140"/>
        <end position="382"/>
    </location>
</feature>
<accession>A0A5J9VYC5</accession>
<keyword evidence="2 10" id="KW-0723">Serine/threonine-protein kinase</keyword>
<dbReference type="PANTHER" id="PTHR27002">
    <property type="entry name" value="RECEPTOR-LIKE SERINE/THREONINE-PROTEIN KINASE SD1-8"/>
    <property type="match status" value="1"/>
</dbReference>
<comment type="catalytic activity">
    <reaction evidence="7">
        <text>L-threonyl-[protein] + ATP = O-phospho-L-threonyl-[protein] + ADP + H(+)</text>
        <dbReference type="Rhea" id="RHEA:46608"/>
        <dbReference type="Rhea" id="RHEA-COMP:11060"/>
        <dbReference type="Rhea" id="RHEA-COMP:11605"/>
        <dbReference type="ChEBI" id="CHEBI:15378"/>
        <dbReference type="ChEBI" id="CHEBI:30013"/>
        <dbReference type="ChEBI" id="CHEBI:30616"/>
        <dbReference type="ChEBI" id="CHEBI:61977"/>
        <dbReference type="ChEBI" id="CHEBI:456216"/>
        <dbReference type="EC" id="2.7.11.1"/>
    </reaction>
</comment>
<dbReference type="SUPFAM" id="SSF56112">
    <property type="entry name" value="Protein kinase-like (PK-like)"/>
    <property type="match status" value="1"/>
</dbReference>
<evidence type="ECO:0000256" key="10">
    <source>
        <dbReference type="RuleBase" id="RU000304"/>
    </source>
</evidence>
<evidence type="ECO:0000256" key="7">
    <source>
        <dbReference type="ARBA" id="ARBA00047899"/>
    </source>
</evidence>
<evidence type="ECO:0000256" key="5">
    <source>
        <dbReference type="ARBA" id="ARBA00022777"/>
    </source>
</evidence>
<keyword evidence="5" id="KW-0418">Kinase</keyword>
<dbReference type="AlphaFoldDB" id="A0A5J9VYC5"/>
<evidence type="ECO:0000256" key="4">
    <source>
        <dbReference type="ARBA" id="ARBA00022741"/>
    </source>
</evidence>
<sequence>MSRTTTVGAGDTCSARITARRQKWPPLPPPSVAPWTGTAVAPEAAPPFASSRMLRCAGMRGGRRPPVRLIEDYSWKRPRAFVTEPVWIRKEDPEGTMNTEITCAFSTKDDGLFEPNTDGLTGAGHSSFDFSQLVNATDNFSRENKIGEGGSGQVYRGLLQERLVAIKRCFEESCPERSSDFQNEIRFIPKLQHRNIVKLLGSCIEGKERVLIIEGIAQGLVYLHLHSGLNIIHRDLKPSNILLDSEMNPKIADFGTAKEGHLDKSRRADAWHLMFKDKEDAPKKLLHPSLCSEPEPRAAHIWRCVHIALLCVQKDPADRPSMKDVVLMLNGGDSILCQPLPTPDRPARRYGDGKMMPSLAELMRDDDDRERCDKTMVAAHKR</sequence>
<evidence type="ECO:0000256" key="9">
    <source>
        <dbReference type="PROSITE-ProRule" id="PRU10141"/>
    </source>
</evidence>
<dbReference type="SMART" id="SM00220">
    <property type="entry name" value="S_TKc"/>
    <property type="match status" value="1"/>
</dbReference>
<comment type="catalytic activity">
    <reaction evidence="8">
        <text>L-seryl-[protein] + ATP = O-phospho-L-seryl-[protein] + ADP + H(+)</text>
        <dbReference type="Rhea" id="RHEA:17989"/>
        <dbReference type="Rhea" id="RHEA-COMP:9863"/>
        <dbReference type="Rhea" id="RHEA-COMP:11604"/>
        <dbReference type="ChEBI" id="CHEBI:15378"/>
        <dbReference type="ChEBI" id="CHEBI:29999"/>
        <dbReference type="ChEBI" id="CHEBI:30616"/>
        <dbReference type="ChEBI" id="CHEBI:83421"/>
        <dbReference type="ChEBI" id="CHEBI:456216"/>
        <dbReference type="EC" id="2.7.11.1"/>
    </reaction>
</comment>
<dbReference type="InterPro" id="IPR017441">
    <property type="entry name" value="Protein_kinase_ATP_BS"/>
</dbReference>
<comment type="similarity">
    <text evidence="10">Belongs to the protein kinase superfamily.</text>
</comment>
<protein>
    <recommendedName>
        <fullName evidence="1">non-specific serine/threonine protein kinase</fullName>
        <ecNumber evidence="1">2.7.11.1</ecNumber>
    </recommendedName>
</protein>
<dbReference type="Pfam" id="PF00069">
    <property type="entry name" value="Pkinase"/>
    <property type="match status" value="1"/>
</dbReference>
<dbReference type="GO" id="GO:0004674">
    <property type="term" value="F:protein serine/threonine kinase activity"/>
    <property type="evidence" value="ECO:0007669"/>
    <property type="project" value="UniProtKB-KW"/>
</dbReference>
<evidence type="ECO:0000259" key="11">
    <source>
        <dbReference type="PROSITE" id="PS50011"/>
    </source>
</evidence>
<dbReference type="Gene3D" id="1.10.510.10">
    <property type="entry name" value="Transferase(Phosphotransferase) domain 1"/>
    <property type="match status" value="2"/>
</dbReference>
<dbReference type="PROSITE" id="PS50011">
    <property type="entry name" value="PROTEIN_KINASE_DOM"/>
    <property type="match status" value="1"/>
</dbReference>
<dbReference type="Gene3D" id="3.30.200.20">
    <property type="entry name" value="Phosphorylase Kinase, domain 1"/>
    <property type="match status" value="1"/>
</dbReference>
<dbReference type="EC" id="2.7.11.1" evidence="1"/>
<dbReference type="EMBL" id="RWGY01000007">
    <property type="protein sequence ID" value="TVU41452.1"/>
    <property type="molecule type" value="Genomic_DNA"/>
</dbReference>
<evidence type="ECO:0000256" key="6">
    <source>
        <dbReference type="ARBA" id="ARBA00022840"/>
    </source>
</evidence>
<comment type="caution">
    <text evidence="12">The sequence shown here is derived from an EMBL/GenBank/DDBJ whole genome shotgun (WGS) entry which is preliminary data.</text>
</comment>
<dbReference type="InterPro" id="IPR000719">
    <property type="entry name" value="Prot_kinase_dom"/>
</dbReference>
<dbReference type="PROSITE" id="PS00108">
    <property type="entry name" value="PROTEIN_KINASE_ST"/>
    <property type="match status" value="1"/>
</dbReference>
<proteinExistence type="inferred from homology"/>
<dbReference type="FunFam" id="1.10.510.10:FF:001023">
    <property type="entry name" value="Os07g0541700 protein"/>
    <property type="match status" value="1"/>
</dbReference>
<evidence type="ECO:0000313" key="12">
    <source>
        <dbReference type="EMBL" id="TVU41452.1"/>
    </source>
</evidence>
<gene>
    <name evidence="12" type="ORF">EJB05_14969</name>
</gene>
<dbReference type="InterPro" id="IPR008271">
    <property type="entry name" value="Ser/Thr_kinase_AS"/>
</dbReference>
<evidence type="ECO:0000313" key="13">
    <source>
        <dbReference type="Proteomes" id="UP000324897"/>
    </source>
</evidence>
<evidence type="ECO:0000256" key="1">
    <source>
        <dbReference type="ARBA" id="ARBA00012513"/>
    </source>
</evidence>
<keyword evidence="13" id="KW-1185">Reference proteome</keyword>
<dbReference type="PROSITE" id="PS00107">
    <property type="entry name" value="PROTEIN_KINASE_ATP"/>
    <property type="match status" value="1"/>
</dbReference>
<evidence type="ECO:0000256" key="2">
    <source>
        <dbReference type="ARBA" id="ARBA00022527"/>
    </source>
</evidence>
<keyword evidence="3" id="KW-0808">Transferase</keyword>
<feature type="non-terminal residue" evidence="12">
    <location>
        <position position="1"/>
    </location>
</feature>